<dbReference type="AlphaFoldDB" id="A0A410QD32"/>
<dbReference type="Gene3D" id="3.40.50.2000">
    <property type="entry name" value="Glycogen Phosphorylase B"/>
    <property type="match status" value="2"/>
</dbReference>
<dbReference type="EMBL" id="CP035282">
    <property type="protein sequence ID" value="QAT61900.1"/>
    <property type="molecule type" value="Genomic_DNA"/>
</dbReference>
<evidence type="ECO:0000313" key="4">
    <source>
        <dbReference type="Proteomes" id="UP000287969"/>
    </source>
</evidence>
<feature type="domain" description="Glycosyltransferase subfamily 4-like N-terminal" evidence="2">
    <location>
        <begin position="14"/>
        <end position="176"/>
    </location>
</feature>
<dbReference type="Pfam" id="PF00534">
    <property type="entry name" value="Glycos_transf_1"/>
    <property type="match status" value="1"/>
</dbReference>
<gene>
    <name evidence="3" type="ORF">EQM13_09990</name>
</gene>
<evidence type="ECO:0000259" key="2">
    <source>
        <dbReference type="Pfam" id="PF13439"/>
    </source>
</evidence>
<dbReference type="RefSeq" id="WP_128752570.1">
    <property type="nucleotide sequence ID" value="NZ_CP035282.1"/>
</dbReference>
<feature type="domain" description="Glycosyl transferase family 1" evidence="1">
    <location>
        <begin position="187"/>
        <end position="348"/>
    </location>
</feature>
<dbReference type="KEGG" id="spoa:EQM13_09990"/>
<evidence type="ECO:0000313" key="3">
    <source>
        <dbReference type="EMBL" id="QAT61900.1"/>
    </source>
</evidence>
<dbReference type="OrthoDB" id="9802525at2"/>
<dbReference type="CDD" id="cd03814">
    <property type="entry name" value="GT4-like"/>
    <property type="match status" value="1"/>
</dbReference>
<protein>
    <submittedName>
        <fullName evidence="3">Glycosyltransferase family 1 protein</fullName>
    </submittedName>
</protein>
<dbReference type="InterPro" id="IPR028098">
    <property type="entry name" value="Glyco_trans_4-like_N"/>
</dbReference>
<keyword evidence="4" id="KW-1185">Reference proteome</keyword>
<dbReference type="SUPFAM" id="SSF53756">
    <property type="entry name" value="UDP-Glycosyltransferase/glycogen phosphorylase"/>
    <property type="match status" value="1"/>
</dbReference>
<organism evidence="3 4">
    <name type="scientific">Acidilutibacter cellobiosedens</name>
    <dbReference type="NCBI Taxonomy" id="2507161"/>
    <lineage>
        <taxon>Bacteria</taxon>
        <taxon>Bacillati</taxon>
        <taxon>Bacillota</taxon>
        <taxon>Tissierellia</taxon>
        <taxon>Tissierellales</taxon>
        <taxon>Acidilutibacteraceae</taxon>
        <taxon>Acidilutibacter</taxon>
    </lineage>
</organism>
<dbReference type="GO" id="GO:0016758">
    <property type="term" value="F:hexosyltransferase activity"/>
    <property type="evidence" value="ECO:0007669"/>
    <property type="project" value="TreeGrafter"/>
</dbReference>
<dbReference type="Pfam" id="PF13439">
    <property type="entry name" value="Glyco_transf_4"/>
    <property type="match status" value="1"/>
</dbReference>
<keyword evidence="3" id="KW-0808">Transferase</keyword>
<dbReference type="InterPro" id="IPR050194">
    <property type="entry name" value="Glycosyltransferase_grp1"/>
</dbReference>
<dbReference type="Proteomes" id="UP000287969">
    <property type="component" value="Chromosome"/>
</dbReference>
<name>A0A410QD32_9FIRM</name>
<dbReference type="PANTHER" id="PTHR45947:SF3">
    <property type="entry name" value="SULFOQUINOVOSYL TRANSFERASE SQD2"/>
    <property type="match status" value="1"/>
</dbReference>
<evidence type="ECO:0000259" key="1">
    <source>
        <dbReference type="Pfam" id="PF00534"/>
    </source>
</evidence>
<accession>A0A410QD32</accession>
<sequence length="388" mass="44899">MKIALFADTYLPQINGVTNTLNKLIQYYDSMGIQYKIFVPKYNTEIPDENIEQFYSVRFFLYPESRVAFPNSFRISSLLSDFRPDIIHNMTEFNMGISGLNYGKKHGIPTVSNYTTNFSQYADYYKVNFLKQPIWNYMKWFHTQNDMTLCPSVVAQKLLYNHGIYNTRLFSRGIDYKKFHPMYRSNQLREQLGISDKIAFLYVGRVSYEKDLDILSESYQDIHRKYGTKVAMIITGDGPYLEKCKEMFPKDTIFTGFKKGKELSEIYASCDIFICPSSTETFGNVVLEAMASGLPVIGANAGGVGEIIQHEITGLKFSPRDPEKLVQCMDNLIENADLRNRLKKNGRKFSVNRSWDKIFNGLINTYHEILEQKGVNDETYQKSCFSNR</sequence>
<proteinExistence type="predicted"/>
<dbReference type="PANTHER" id="PTHR45947">
    <property type="entry name" value="SULFOQUINOVOSYL TRANSFERASE SQD2"/>
    <property type="match status" value="1"/>
</dbReference>
<reference evidence="4" key="1">
    <citation type="submission" date="2019-01" db="EMBL/GenBank/DDBJ databases">
        <title>Draft genomes of a novel of Sporanaerobacter strains.</title>
        <authorList>
            <person name="Ma S."/>
        </authorList>
    </citation>
    <scope>NUCLEOTIDE SEQUENCE [LARGE SCALE GENOMIC DNA]</scope>
    <source>
        <strain evidence="4">NJN-17</strain>
    </source>
</reference>
<dbReference type="InterPro" id="IPR001296">
    <property type="entry name" value="Glyco_trans_1"/>
</dbReference>